<keyword evidence="2" id="KW-1185">Reference proteome</keyword>
<proteinExistence type="predicted"/>
<evidence type="ECO:0000313" key="3">
    <source>
        <dbReference type="WBParaSite" id="PSAMB.scaffold7259size7938.g29842.t1"/>
    </source>
</evidence>
<name>A0A914XBM0_9BILA</name>
<dbReference type="WBParaSite" id="PSAMB.scaffold7259size7938.g29842.t1">
    <property type="protein sequence ID" value="PSAMB.scaffold7259size7938.g29842.t1"/>
    <property type="gene ID" value="PSAMB.scaffold7259size7938.g29842"/>
</dbReference>
<feature type="compositionally biased region" description="Polar residues" evidence="1">
    <location>
        <begin position="160"/>
        <end position="173"/>
    </location>
</feature>
<dbReference type="AlphaFoldDB" id="A0A914XBM0"/>
<dbReference type="Proteomes" id="UP000887566">
    <property type="component" value="Unplaced"/>
</dbReference>
<organism evidence="2 3">
    <name type="scientific">Plectus sambesii</name>
    <dbReference type="NCBI Taxonomy" id="2011161"/>
    <lineage>
        <taxon>Eukaryota</taxon>
        <taxon>Metazoa</taxon>
        <taxon>Ecdysozoa</taxon>
        <taxon>Nematoda</taxon>
        <taxon>Chromadorea</taxon>
        <taxon>Plectida</taxon>
        <taxon>Plectina</taxon>
        <taxon>Plectoidea</taxon>
        <taxon>Plectidae</taxon>
        <taxon>Plectus</taxon>
    </lineage>
</organism>
<feature type="region of interest" description="Disordered" evidence="1">
    <location>
        <begin position="153"/>
        <end position="220"/>
    </location>
</feature>
<sequence>MRRRWNRIRPFTFADRLPMSAQTTPSAGAAAICFSARSETARQPIRHQCLLVSSAGWWETFGGSGGAAVPSPLMRRSPDVVVDGLIDFSCMLEFTHQRTRVPWHRRSRPVDDMPLPSSHLVAPQHGANCATWHVRERIWRSARQVVIVGNESPVRRGRHANSSVQNGRRNNANAVEETSAPTDNREQIAVRVAVETSSSAQRNSEGDKAVRRWSTPLAPL</sequence>
<evidence type="ECO:0000313" key="2">
    <source>
        <dbReference type="Proteomes" id="UP000887566"/>
    </source>
</evidence>
<protein>
    <submittedName>
        <fullName evidence="3">Uncharacterized protein</fullName>
    </submittedName>
</protein>
<reference evidence="3" key="1">
    <citation type="submission" date="2022-11" db="UniProtKB">
        <authorList>
            <consortium name="WormBaseParasite"/>
        </authorList>
    </citation>
    <scope>IDENTIFICATION</scope>
</reference>
<evidence type="ECO:0000256" key="1">
    <source>
        <dbReference type="SAM" id="MobiDB-lite"/>
    </source>
</evidence>
<accession>A0A914XBM0</accession>